<evidence type="ECO:0000259" key="1">
    <source>
        <dbReference type="PROSITE" id="PS50880"/>
    </source>
</evidence>
<dbReference type="Proteomes" id="UP000183080">
    <property type="component" value="Unassembled WGS sequence"/>
</dbReference>
<protein>
    <recommendedName>
        <fullName evidence="1">Toprim domain-containing protein</fullName>
    </recommendedName>
</protein>
<dbReference type="PANTHER" id="PTHR39964">
    <property type="entry name" value="UPF0292 PROTEIN TK1411"/>
    <property type="match status" value="1"/>
</dbReference>
<name>A0A1J5U9S8_9ARCH</name>
<evidence type="ECO:0000313" key="2">
    <source>
        <dbReference type="EMBL" id="OIR21022.1"/>
    </source>
</evidence>
<dbReference type="PROSITE" id="PS50880">
    <property type="entry name" value="TOPRIM"/>
    <property type="match status" value="1"/>
</dbReference>
<dbReference type="PANTHER" id="PTHR39964:SF2">
    <property type="entry name" value="UPF0292 PROTEIN MJ1624"/>
    <property type="match status" value="1"/>
</dbReference>
<reference evidence="2 3" key="1">
    <citation type="submission" date="2016-08" db="EMBL/GenBank/DDBJ databases">
        <title>New Insights into Marine Group III Euryarchaeota, from dark to light.</title>
        <authorList>
            <person name="Haro-Moreno J.M."/>
            <person name="Rodriguez-Valera F."/>
            <person name="Lopez-Garcia P."/>
            <person name="Moreira D."/>
            <person name="Martin-Cuadrado A.B."/>
        </authorList>
    </citation>
    <scope>NUCLEOTIDE SEQUENCE [LARGE SCALE GENOMIC DNA]</scope>
    <source>
        <strain evidence="2">CG-Epi1</strain>
    </source>
</reference>
<feature type="domain" description="Toprim" evidence="1">
    <location>
        <begin position="24"/>
        <end position="115"/>
    </location>
</feature>
<gene>
    <name evidence="2" type="ORF">BD935_03655</name>
</gene>
<sequence>MVYVSKERRASDFQKIWDDLRSLRFPIVVEGKRDTIALRRLGIEGDIIEINDGKSVLSTVERISQKFGRSSQFIILMDWDKTGNKLAKQLISYGEACDLIPNDKIRVSLSKFTAKEISCVEELPTFVFGLGHKDLFL</sequence>
<comment type="caution">
    <text evidence="2">The sequence shown here is derived from an EMBL/GenBank/DDBJ whole genome shotgun (WGS) entry which is preliminary data.</text>
</comment>
<dbReference type="STRING" id="1888995.BD935_03655"/>
<dbReference type="Pfam" id="PF01751">
    <property type="entry name" value="Toprim"/>
    <property type="match status" value="1"/>
</dbReference>
<dbReference type="Gene3D" id="3.40.1360.10">
    <property type="match status" value="1"/>
</dbReference>
<proteinExistence type="predicted"/>
<dbReference type="AlphaFoldDB" id="A0A1J5U9S8"/>
<organism evidence="2 3">
    <name type="scientific">Marine Group III euryarchaeote CG-Epi1</name>
    <dbReference type="NCBI Taxonomy" id="1888995"/>
    <lineage>
        <taxon>Archaea</taxon>
        <taxon>Methanobacteriati</taxon>
        <taxon>Thermoplasmatota</taxon>
        <taxon>Thermoplasmata</taxon>
        <taxon>Candidatus Thermoprofundales</taxon>
    </lineage>
</organism>
<evidence type="ECO:0000313" key="3">
    <source>
        <dbReference type="Proteomes" id="UP000183080"/>
    </source>
</evidence>
<dbReference type="InterPro" id="IPR006171">
    <property type="entry name" value="TOPRIM_dom"/>
</dbReference>
<accession>A0A1J5U9S8</accession>
<dbReference type="SUPFAM" id="SSF110455">
    <property type="entry name" value="Toprim domain"/>
    <property type="match status" value="1"/>
</dbReference>
<dbReference type="SMART" id="SM00493">
    <property type="entry name" value="TOPRIM"/>
    <property type="match status" value="1"/>
</dbReference>
<dbReference type="EMBL" id="MIZA01000003">
    <property type="protein sequence ID" value="OIR21022.1"/>
    <property type="molecule type" value="Genomic_DNA"/>
</dbReference>